<dbReference type="SUPFAM" id="SSF52266">
    <property type="entry name" value="SGNH hydrolase"/>
    <property type="match status" value="1"/>
</dbReference>
<dbReference type="GO" id="GO:0016788">
    <property type="term" value="F:hydrolase activity, acting on ester bonds"/>
    <property type="evidence" value="ECO:0007669"/>
    <property type="project" value="UniProtKB-ARBA"/>
</dbReference>
<reference evidence="2" key="1">
    <citation type="journal article" date="2020" name="Science">
        <title>Unexpected conservation and global transmission of agrobacterial virulence plasmids.</title>
        <authorList>
            <person name="Weisberg A.J."/>
            <person name="Davis E.W. 2nd"/>
            <person name="Tabima J."/>
            <person name="Belcher M.S."/>
            <person name="Miller M."/>
            <person name="Kuo C.H."/>
            <person name="Loper J.E."/>
            <person name="Grunwald N.J."/>
            <person name="Putnam M.L."/>
            <person name="Chang J.H."/>
        </authorList>
    </citation>
    <scope>NUCLEOTIDE SEQUENCE</scope>
    <source>
        <strain evidence="2">17-1853-1a</strain>
    </source>
</reference>
<evidence type="ECO:0000256" key="1">
    <source>
        <dbReference type="SAM" id="MobiDB-lite"/>
    </source>
</evidence>
<dbReference type="AlphaFoldDB" id="A0AA44F437"/>
<dbReference type="Gene3D" id="3.40.50.1110">
    <property type="entry name" value="SGNH hydrolase"/>
    <property type="match status" value="1"/>
</dbReference>
<dbReference type="InterPro" id="IPR036514">
    <property type="entry name" value="SGNH_hydro_sf"/>
</dbReference>
<sequence length="986" mass="105726">MANEIRDAFRETFRDYVTEGVPSSGSHQVKKKDARNLGNVVQTQFQAAAAGNITAATWSQLVSTPGSRVGQPGQVAASDAGTHTDPVVGGTVKNSGEYRWSGTAWQRTGDIIDTVTITSKISSAEDSIARVGAIAAVRSIPEASQGLPVVVNSNPWRTARNVNANFAGWQVGVRPNRPLIPAEFVMPLIVPSDTSKLTLAIYRRPASSADGPFVGNDIIVMPEKDYSLADTGATIGQMSQVRFNIRGIAAVLDPASLYGFVVFAKDAGGNPLALVCGQGGTLPVNPQVARGYYFNIPTGTWLGPPTSSVAYELVGNEVDDVGRLKVDLANLLAATGAVETEAKTTNSLTGYYGTSAGFTRWQVGLLLSGDVRGAHISATMQGVPDTSRIRFRVYRRPVAVGDSSTGTDFNAFGTDPTDEMVLERFYRVSDLGMVVGAWTEADFDLSDLGVLSSSFIYGVDWFGIKADGTAATLGFGFNGNAVFPAEPDYRRGFYSTNGTTFAVLNDASSLAYTLSVSAFESGAGAPHRPIVPTIISPDTDEVTQSLSLTVAIRSMTVMRPSGNLSIPGTSVTFDPVVMSSLSNQATVLAAGSLTTPNLPSRHQYIGSIEVVNPGSGVVLVEGTHYSIDRNRGSLLRLNGTEDYAVLATYQGYEHRYDLIVADATTGAISVVKGTSRIIDPENYRPQVPLGKIGLYSCYVWRDGVDLMPIHRFPRQVHLDRRAEHQETLEYNRRVLAPVHARAIRQDPIIMVGYGDSITSITGGGTPDQLSPGGIFRDRVSFFARFPADTLEMIEKFDIDGMPNPAGLYMHCGWNWYIKAALEMYGSDVTYLNFGVGGSTSANSITGSTYNGLHPDRLNPVLATGAHLMVLAFGMNELSATTTYANVVNIIKQAQAAGMVVLVVTPPRRSSWIDGNYPTAWLRTHDELVRAALDTGSAVVSLHEILGYGNEGALGFSPRNMCNQNVINHPSLAEFLSIGEFVARLFR</sequence>
<dbReference type="RefSeq" id="WP_065659693.1">
    <property type="nucleotide sequence ID" value="NZ_CP123839.1"/>
</dbReference>
<evidence type="ECO:0000313" key="3">
    <source>
        <dbReference type="Proteomes" id="UP000702952"/>
    </source>
</evidence>
<accession>A0AA44F437</accession>
<proteinExistence type="predicted"/>
<organism evidence="2 3">
    <name type="scientific">Agrobacterium tumefaciens</name>
    <dbReference type="NCBI Taxonomy" id="358"/>
    <lineage>
        <taxon>Bacteria</taxon>
        <taxon>Pseudomonadati</taxon>
        <taxon>Pseudomonadota</taxon>
        <taxon>Alphaproteobacteria</taxon>
        <taxon>Hyphomicrobiales</taxon>
        <taxon>Rhizobiaceae</taxon>
        <taxon>Rhizobium/Agrobacterium group</taxon>
        <taxon>Agrobacterium</taxon>
        <taxon>Agrobacterium tumefaciens complex</taxon>
    </lineage>
</organism>
<dbReference type="Proteomes" id="UP000702952">
    <property type="component" value="Unassembled WGS sequence"/>
</dbReference>
<evidence type="ECO:0000313" key="2">
    <source>
        <dbReference type="EMBL" id="NTC28088.1"/>
    </source>
</evidence>
<comment type="caution">
    <text evidence="2">The sequence shown here is derived from an EMBL/GenBank/DDBJ whole genome shotgun (WGS) entry which is preliminary data.</text>
</comment>
<gene>
    <name evidence="2" type="ORF">G6M46_07960</name>
</gene>
<feature type="region of interest" description="Disordered" evidence="1">
    <location>
        <begin position="64"/>
        <end position="93"/>
    </location>
</feature>
<name>A0AA44F437_AGRTU</name>
<protein>
    <recommendedName>
        <fullName evidence="4">SGNH hydrolase-type esterase domain-containing protein</fullName>
    </recommendedName>
</protein>
<dbReference type="EMBL" id="JAAMAY010000014">
    <property type="protein sequence ID" value="NTC28088.1"/>
    <property type="molecule type" value="Genomic_DNA"/>
</dbReference>
<evidence type="ECO:0008006" key="4">
    <source>
        <dbReference type="Google" id="ProtNLM"/>
    </source>
</evidence>